<dbReference type="AlphaFoldDB" id="A0A0E9SEP4"/>
<organism evidence="1">
    <name type="scientific">Anguilla anguilla</name>
    <name type="common">European freshwater eel</name>
    <name type="synonym">Muraena anguilla</name>
    <dbReference type="NCBI Taxonomy" id="7936"/>
    <lineage>
        <taxon>Eukaryota</taxon>
        <taxon>Metazoa</taxon>
        <taxon>Chordata</taxon>
        <taxon>Craniata</taxon>
        <taxon>Vertebrata</taxon>
        <taxon>Euteleostomi</taxon>
        <taxon>Actinopterygii</taxon>
        <taxon>Neopterygii</taxon>
        <taxon>Teleostei</taxon>
        <taxon>Anguilliformes</taxon>
        <taxon>Anguillidae</taxon>
        <taxon>Anguilla</taxon>
    </lineage>
</organism>
<protein>
    <submittedName>
        <fullName evidence="1">Uncharacterized protein</fullName>
    </submittedName>
</protein>
<sequence>MAAFKMFVYSSPSLSTAAIDKHLKAAICRYPSPPL</sequence>
<proteinExistence type="predicted"/>
<accession>A0A0E9SEP4</accession>
<reference evidence="1" key="1">
    <citation type="submission" date="2014-11" db="EMBL/GenBank/DDBJ databases">
        <authorList>
            <person name="Amaro Gonzalez C."/>
        </authorList>
    </citation>
    <scope>NUCLEOTIDE SEQUENCE</scope>
</reference>
<reference evidence="1" key="2">
    <citation type="journal article" date="2015" name="Fish Shellfish Immunol.">
        <title>Early steps in the European eel (Anguilla anguilla)-Vibrio vulnificus interaction in the gills: Role of the RtxA13 toxin.</title>
        <authorList>
            <person name="Callol A."/>
            <person name="Pajuelo D."/>
            <person name="Ebbesson L."/>
            <person name="Teles M."/>
            <person name="MacKenzie S."/>
            <person name="Amaro C."/>
        </authorList>
    </citation>
    <scope>NUCLEOTIDE SEQUENCE</scope>
</reference>
<evidence type="ECO:0000313" key="1">
    <source>
        <dbReference type="EMBL" id="JAH39741.1"/>
    </source>
</evidence>
<name>A0A0E9SEP4_ANGAN</name>
<dbReference type="EMBL" id="GBXM01068836">
    <property type="protein sequence ID" value="JAH39741.1"/>
    <property type="molecule type" value="Transcribed_RNA"/>
</dbReference>